<reference evidence="7 8" key="1">
    <citation type="journal article" date="2024" name="J Genomics">
        <title>Draft genome sequencing and assembly of Favolaschia claudopus CIRM-BRFM 2984 isolated from oak limbs.</title>
        <authorList>
            <person name="Navarro D."/>
            <person name="Drula E."/>
            <person name="Chaduli D."/>
            <person name="Cazenave R."/>
            <person name="Ahrendt S."/>
            <person name="Wang J."/>
            <person name="Lipzen A."/>
            <person name="Daum C."/>
            <person name="Barry K."/>
            <person name="Grigoriev I.V."/>
            <person name="Favel A."/>
            <person name="Rosso M.N."/>
            <person name="Martin F."/>
        </authorList>
    </citation>
    <scope>NUCLEOTIDE SEQUENCE [LARGE SCALE GENOMIC DNA]</scope>
    <source>
        <strain evidence="7 8">CIRM-BRFM 2984</strain>
    </source>
</reference>
<keyword evidence="4 6" id="KW-0472">Membrane</keyword>
<evidence type="ECO:0000313" key="7">
    <source>
        <dbReference type="EMBL" id="KAK7024865.1"/>
    </source>
</evidence>
<keyword evidence="8" id="KW-1185">Reference proteome</keyword>
<dbReference type="AlphaFoldDB" id="A0AAW0BFA4"/>
<dbReference type="Pfam" id="PF00335">
    <property type="entry name" value="Tetraspanin"/>
    <property type="match status" value="1"/>
</dbReference>
<feature type="transmembrane region" description="Helical" evidence="6">
    <location>
        <begin position="236"/>
        <end position="256"/>
    </location>
</feature>
<protein>
    <recommendedName>
        <fullName evidence="9">Tetraspanin</fullName>
    </recommendedName>
</protein>
<evidence type="ECO:0000256" key="3">
    <source>
        <dbReference type="ARBA" id="ARBA00022989"/>
    </source>
</evidence>
<feature type="transmembrane region" description="Helical" evidence="6">
    <location>
        <begin position="263"/>
        <end position="283"/>
    </location>
</feature>
<dbReference type="Proteomes" id="UP001362999">
    <property type="component" value="Unassembled WGS sequence"/>
</dbReference>
<feature type="compositionally biased region" description="Low complexity" evidence="5">
    <location>
        <begin position="1"/>
        <end position="17"/>
    </location>
</feature>
<accession>A0AAW0BFA4</accession>
<feature type="transmembrane region" description="Helical" evidence="6">
    <location>
        <begin position="401"/>
        <end position="423"/>
    </location>
</feature>
<feature type="region of interest" description="Disordered" evidence="5">
    <location>
        <begin position="126"/>
        <end position="147"/>
    </location>
</feature>
<evidence type="ECO:0000256" key="6">
    <source>
        <dbReference type="SAM" id="Phobius"/>
    </source>
</evidence>
<feature type="transmembrane region" description="Helical" evidence="6">
    <location>
        <begin position="193"/>
        <end position="216"/>
    </location>
</feature>
<feature type="region of interest" description="Disordered" evidence="5">
    <location>
        <begin position="1"/>
        <end position="92"/>
    </location>
</feature>
<dbReference type="EMBL" id="JAWWNJ010000034">
    <property type="protein sequence ID" value="KAK7024865.1"/>
    <property type="molecule type" value="Genomic_DNA"/>
</dbReference>
<dbReference type="InterPro" id="IPR018499">
    <property type="entry name" value="Tetraspanin/Peripherin"/>
</dbReference>
<evidence type="ECO:0000256" key="1">
    <source>
        <dbReference type="ARBA" id="ARBA00004141"/>
    </source>
</evidence>
<dbReference type="GO" id="GO:0016020">
    <property type="term" value="C:membrane"/>
    <property type="evidence" value="ECO:0007669"/>
    <property type="project" value="UniProtKB-SubCell"/>
</dbReference>
<evidence type="ECO:0000313" key="8">
    <source>
        <dbReference type="Proteomes" id="UP001362999"/>
    </source>
</evidence>
<evidence type="ECO:0000256" key="5">
    <source>
        <dbReference type="SAM" id="MobiDB-lite"/>
    </source>
</evidence>
<gene>
    <name evidence="7" type="ORF">R3P38DRAFT_2778862</name>
</gene>
<keyword evidence="2 6" id="KW-0812">Transmembrane</keyword>
<name>A0AAW0BFA4_9AGAR</name>
<comment type="subcellular location">
    <subcellularLocation>
        <location evidence="1">Membrane</location>
        <topology evidence="1">Multi-pass membrane protein</topology>
    </subcellularLocation>
</comment>
<evidence type="ECO:0000256" key="2">
    <source>
        <dbReference type="ARBA" id="ARBA00022692"/>
    </source>
</evidence>
<proteinExistence type="predicted"/>
<comment type="caution">
    <text evidence="7">The sequence shown here is derived from an EMBL/GenBank/DDBJ whole genome shotgun (WGS) entry which is preliminary data.</text>
</comment>
<sequence length="519" mass="57083">MPLYRTSSSQSSAPSSFPRRRNSQVLSWIEPEDYEPSNPTAMLDPSMSRSRLHERERSVSFGAASSLMGASETTTRAASPFGLNPGEGTSSLRTSSALALHNLEHRASASLSVNYTPAKFSDALVFGGPRRRRRGEERTPTLPTMARGGGVDAFGKGAARMPDDRDDLHPTAHRRGLFERSEMRGRWTRFKTVLFIVNIVYSTIALTALVGMILIWLDILENSDVIRVANRTELVFSTLAASVAVFTAVFGWVGVLLNNRSILAFYCFFLWFSFAFLVTPGYLTYRRANLNLEGKLNFEWSRLFDINARRRIQNVLHCCGYFNPFVEASISSTCYARSVLPGCKGPYLKYQRALLKKWYIIIFSLVAVHLVVIVASLLCSNHVTYRFGKGMMPKAYRLDEAAVAVIMDNYAACVFPSILPILASFGGEANPPFLLLLFPTSVADSRYSQLAEDYGPEAAAAFVTNTHSRAGSTVDLSDLHSMPMDPMGVASSSSTLRSGNTSSGPRYGTIGGTKPDTAI</sequence>
<evidence type="ECO:0000256" key="4">
    <source>
        <dbReference type="ARBA" id="ARBA00023136"/>
    </source>
</evidence>
<feature type="transmembrane region" description="Helical" evidence="6">
    <location>
        <begin position="358"/>
        <end position="380"/>
    </location>
</feature>
<organism evidence="7 8">
    <name type="scientific">Favolaschia claudopus</name>
    <dbReference type="NCBI Taxonomy" id="2862362"/>
    <lineage>
        <taxon>Eukaryota</taxon>
        <taxon>Fungi</taxon>
        <taxon>Dikarya</taxon>
        <taxon>Basidiomycota</taxon>
        <taxon>Agaricomycotina</taxon>
        <taxon>Agaricomycetes</taxon>
        <taxon>Agaricomycetidae</taxon>
        <taxon>Agaricales</taxon>
        <taxon>Marasmiineae</taxon>
        <taxon>Mycenaceae</taxon>
        <taxon>Favolaschia</taxon>
    </lineage>
</organism>
<feature type="compositionally biased region" description="Low complexity" evidence="5">
    <location>
        <begin position="491"/>
        <end position="504"/>
    </location>
</feature>
<evidence type="ECO:0008006" key="9">
    <source>
        <dbReference type="Google" id="ProtNLM"/>
    </source>
</evidence>
<feature type="region of interest" description="Disordered" evidence="5">
    <location>
        <begin position="488"/>
        <end position="519"/>
    </location>
</feature>
<keyword evidence="3 6" id="KW-1133">Transmembrane helix</keyword>